<dbReference type="GO" id="GO:0051996">
    <property type="term" value="F:squalene synthase [NAD(P)H] activity"/>
    <property type="evidence" value="ECO:0007669"/>
    <property type="project" value="InterPro"/>
</dbReference>
<dbReference type="SFLD" id="SFLDG01018">
    <property type="entry name" value="Squalene/Phytoene_Synthase_Lik"/>
    <property type="match status" value="1"/>
</dbReference>
<dbReference type="Proteomes" id="UP001204144">
    <property type="component" value="Unassembled WGS sequence"/>
</dbReference>
<dbReference type="Gene3D" id="1.10.600.10">
    <property type="entry name" value="Farnesyl Diphosphate Synthase"/>
    <property type="match status" value="1"/>
</dbReference>
<comment type="caution">
    <text evidence="2">The sequence shown here is derived from an EMBL/GenBank/DDBJ whole genome shotgun (WGS) entry which is preliminary data.</text>
</comment>
<gene>
    <name evidence="2" type="ORF">EGI31_04190</name>
</gene>
<dbReference type="SFLD" id="SFLDG01212">
    <property type="entry name" value="Phytoene_synthase_like"/>
    <property type="match status" value="1"/>
</dbReference>
<dbReference type="GO" id="GO:0004311">
    <property type="term" value="F:geranylgeranyl diphosphate synthase activity"/>
    <property type="evidence" value="ECO:0007669"/>
    <property type="project" value="InterPro"/>
</dbReference>
<dbReference type="InterPro" id="IPR008949">
    <property type="entry name" value="Isoprenoid_synthase_dom_sf"/>
</dbReference>
<reference evidence="2 3" key="1">
    <citation type="submission" date="2018-11" db="EMBL/GenBank/DDBJ databases">
        <title>Novel bacteria species description.</title>
        <authorList>
            <person name="Han J.-H."/>
        </authorList>
    </citation>
    <scope>NUCLEOTIDE SEQUENCE [LARGE SCALE GENOMIC DNA]</scope>
    <source>
        <strain evidence="2 3">KCTC23259</strain>
    </source>
</reference>
<evidence type="ECO:0000313" key="2">
    <source>
        <dbReference type="EMBL" id="MCP9762142.1"/>
    </source>
</evidence>
<name>A0AAE3KRE3_9BACT</name>
<keyword evidence="3" id="KW-1185">Reference proteome</keyword>
<dbReference type="AlphaFoldDB" id="A0AAE3KRE3"/>
<evidence type="ECO:0000313" key="3">
    <source>
        <dbReference type="Proteomes" id="UP001204144"/>
    </source>
</evidence>
<dbReference type="GO" id="GO:0016117">
    <property type="term" value="P:carotenoid biosynthetic process"/>
    <property type="evidence" value="ECO:0007669"/>
    <property type="project" value="UniProtKB-ARBA"/>
</dbReference>
<evidence type="ECO:0000256" key="1">
    <source>
        <dbReference type="ARBA" id="ARBA00022679"/>
    </source>
</evidence>
<dbReference type="SFLD" id="SFLDS00005">
    <property type="entry name" value="Isoprenoid_Synthase_Type_I"/>
    <property type="match status" value="1"/>
</dbReference>
<dbReference type="InterPro" id="IPR002060">
    <property type="entry name" value="Squ/phyt_synthse"/>
</dbReference>
<dbReference type="InterPro" id="IPR019845">
    <property type="entry name" value="Squalene/phytoene_synthase_CS"/>
</dbReference>
<dbReference type="InterPro" id="IPR044843">
    <property type="entry name" value="Trans_IPPS_bact-type"/>
</dbReference>
<dbReference type="InterPro" id="IPR033904">
    <property type="entry name" value="Trans_IPPS_HH"/>
</dbReference>
<dbReference type="Pfam" id="PF00494">
    <property type="entry name" value="SQS_PSY"/>
    <property type="match status" value="1"/>
</dbReference>
<dbReference type="CDD" id="cd00683">
    <property type="entry name" value="Trans_IPPS_HH"/>
    <property type="match status" value="1"/>
</dbReference>
<accession>A0AAE3KRE3</accession>
<dbReference type="EMBL" id="RJUF01000006">
    <property type="protein sequence ID" value="MCP9762142.1"/>
    <property type="molecule type" value="Genomic_DNA"/>
</dbReference>
<dbReference type="PROSITE" id="PS01045">
    <property type="entry name" value="SQUALEN_PHYTOEN_SYN_2"/>
    <property type="match status" value="1"/>
</dbReference>
<proteinExistence type="predicted"/>
<keyword evidence="1" id="KW-0808">Transferase</keyword>
<dbReference type="PANTHER" id="PTHR31480">
    <property type="entry name" value="BIFUNCTIONAL LYCOPENE CYCLASE/PHYTOENE SYNTHASE"/>
    <property type="match status" value="1"/>
</dbReference>
<sequence>MFNLYEKSTFGCSKLVTELYSTSFSLGIKTLTKRFHEPIYGIYGFVRFADEIVDTFHQFDKKYLLEKFKADTYEAIETGISLNPILHSFQKVVHEFKIDLELIDAFLYSMEMDLGQIVYDDSKYKEYIYGSAEVVGLMCLKVFVEGDQSLYEKLKTDARSLGAAFQKVNFLRDLKSDYQERGRVYFPQIDMSNFSAYAKREIEKDIQIDFDNALRGILNLPVGARSGVYLAYVYYLKLFKRIKKTSAAKIQTQRVRVPDFIKFTLLAQTLVKGRFGAL</sequence>
<organism evidence="2 3">
    <name type="scientific">Lacihabitans soyangensis</name>
    <dbReference type="NCBI Taxonomy" id="869394"/>
    <lineage>
        <taxon>Bacteria</taxon>
        <taxon>Pseudomonadati</taxon>
        <taxon>Bacteroidota</taxon>
        <taxon>Cytophagia</taxon>
        <taxon>Cytophagales</taxon>
        <taxon>Leadbetterellaceae</taxon>
        <taxon>Lacihabitans</taxon>
    </lineage>
</organism>
<dbReference type="RefSeq" id="WP_255035897.1">
    <property type="nucleotide sequence ID" value="NZ_RJUF01000006.1"/>
</dbReference>
<dbReference type="SUPFAM" id="SSF48576">
    <property type="entry name" value="Terpenoid synthases"/>
    <property type="match status" value="1"/>
</dbReference>
<protein>
    <submittedName>
        <fullName evidence="2">Phytoene/squalene synthase family protein</fullName>
    </submittedName>
</protein>